<keyword evidence="3" id="KW-0812">Transmembrane</keyword>
<dbReference type="Proteomes" id="UP001186944">
    <property type="component" value="Unassembled WGS sequence"/>
</dbReference>
<comment type="caution">
    <text evidence="4">The sequence shown here is derived from an EMBL/GenBank/DDBJ whole genome shotgun (WGS) entry which is preliminary data.</text>
</comment>
<dbReference type="AlphaFoldDB" id="A0AA88XHU1"/>
<dbReference type="PANTHER" id="PTHR11927:SF9">
    <property type="entry name" value="L-FUCOSYLTRANSFERASE"/>
    <property type="match status" value="1"/>
</dbReference>
<protein>
    <recommendedName>
        <fullName evidence="3">L-Fucosyltransferase</fullName>
        <ecNumber evidence="3">2.4.1.-</ecNumber>
    </recommendedName>
</protein>
<evidence type="ECO:0000256" key="3">
    <source>
        <dbReference type="RuleBase" id="RU363129"/>
    </source>
</evidence>
<keyword evidence="3" id="KW-0325">Glycoprotein</keyword>
<accession>A0AA88XHU1</accession>
<keyword evidence="3" id="KW-0735">Signal-anchor</keyword>
<keyword evidence="1 3" id="KW-0328">Glycosyltransferase</keyword>
<gene>
    <name evidence="4" type="ORF">FSP39_005717</name>
</gene>
<dbReference type="Pfam" id="PF01531">
    <property type="entry name" value="Glyco_transf_11"/>
    <property type="match status" value="1"/>
</dbReference>
<comment type="pathway">
    <text evidence="3">Protein modification; protein glycosylation.</text>
</comment>
<evidence type="ECO:0000313" key="5">
    <source>
        <dbReference type="Proteomes" id="UP001186944"/>
    </source>
</evidence>
<organism evidence="4 5">
    <name type="scientific">Pinctada imbricata</name>
    <name type="common">Atlantic pearl-oyster</name>
    <name type="synonym">Pinctada martensii</name>
    <dbReference type="NCBI Taxonomy" id="66713"/>
    <lineage>
        <taxon>Eukaryota</taxon>
        <taxon>Metazoa</taxon>
        <taxon>Spiralia</taxon>
        <taxon>Lophotrochozoa</taxon>
        <taxon>Mollusca</taxon>
        <taxon>Bivalvia</taxon>
        <taxon>Autobranchia</taxon>
        <taxon>Pteriomorphia</taxon>
        <taxon>Pterioida</taxon>
        <taxon>Pterioidea</taxon>
        <taxon>Pteriidae</taxon>
        <taxon>Pinctada</taxon>
    </lineage>
</organism>
<dbReference type="EC" id="2.4.1.-" evidence="3"/>
<name>A0AA88XHU1_PINIB</name>
<dbReference type="GO" id="GO:0032580">
    <property type="term" value="C:Golgi cisterna membrane"/>
    <property type="evidence" value="ECO:0007669"/>
    <property type="project" value="UniProtKB-SubCell"/>
</dbReference>
<reference evidence="4" key="1">
    <citation type="submission" date="2019-08" db="EMBL/GenBank/DDBJ databases">
        <title>The improved chromosome-level genome for the pearl oyster Pinctada fucata martensii using PacBio sequencing and Hi-C.</title>
        <authorList>
            <person name="Zheng Z."/>
        </authorList>
    </citation>
    <scope>NUCLEOTIDE SEQUENCE</scope>
    <source>
        <strain evidence="4">ZZ-2019</strain>
        <tissue evidence="4">Adductor muscle</tissue>
    </source>
</reference>
<keyword evidence="5" id="KW-1185">Reference proteome</keyword>
<comment type="similarity">
    <text evidence="3">Belongs to the glycosyltransferase 11 family.</text>
</comment>
<keyword evidence="2 3" id="KW-0808">Transferase</keyword>
<dbReference type="GO" id="GO:0005975">
    <property type="term" value="P:carbohydrate metabolic process"/>
    <property type="evidence" value="ECO:0007669"/>
    <property type="project" value="InterPro"/>
</dbReference>
<proteinExistence type="inferred from homology"/>
<dbReference type="EMBL" id="VSWD01000012">
    <property type="protein sequence ID" value="KAK3085586.1"/>
    <property type="molecule type" value="Genomic_DNA"/>
</dbReference>
<sequence>MLNSTGPKFISIGYEGRLGNNMFQYASLLGIAQRNNLVAVDIGDNPLSRVFKIKATSRIAMLNRNIPLRRTYGEKRGCTFEYQVFNLGASENVMLYGYFQSWKYFADQNTTDRLKHQDFQFHDDLRMRATVQLIRIISPKVRNYEGKVTFIAVHIRRGDMVHRDDYVKYGYTTPNITYLNRAMTKFRFLYNNCLFILASDDLDWCYQNIKNDDVVFIPKGNPPELDMAILAQCNHTLMTVGSYGWWVAWLVGGTTIYYSGYPTPNSKLAELFNSADYRPESWIGMM</sequence>
<dbReference type="InterPro" id="IPR002516">
    <property type="entry name" value="Glyco_trans_11"/>
</dbReference>
<dbReference type="CDD" id="cd11301">
    <property type="entry name" value="Fut1_Fut2_like"/>
    <property type="match status" value="1"/>
</dbReference>
<dbReference type="GO" id="GO:0008107">
    <property type="term" value="F:galactoside 2-alpha-L-fucosyltransferase activity"/>
    <property type="evidence" value="ECO:0007669"/>
    <property type="project" value="InterPro"/>
</dbReference>
<evidence type="ECO:0000313" key="4">
    <source>
        <dbReference type="EMBL" id="KAK3085586.1"/>
    </source>
</evidence>
<keyword evidence="3" id="KW-0333">Golgi apparatus</keyword>
<comment type="subcellular location">
    <subcellularLocation>
        <location evidence="3">Golgi apparatus</location>
        <location evidence="3">Golgi stack membrane</location>
        <topology evidence="3">Single-pass type II membrane protein</topology>
    </subcellularLocation>
</comment>
<dbReference type="PANTHER" id="PTHR11927">
    <property type="entry name" value="GALACTOSIDE 2-L-FUCOSYLTRANSFERASE"/>
    <property type="match status" value="1"/>
</dbReference>
<evidence type="ECO:0000256" key="1">
    <source>
        <dbReference type="ARBA" id="ARBA00022676"/>
    </source>
</evidence>
<evidence type="ECO:0000256" key="2">
    <source>
        <dbReference type="ARBA" id="ARBA00022679"/>
    </source>
</evidence>